<evidence type="ECO:0000313" key="2">
    <source>
        <dbReference type="EMBL" id="QZE56499.1"/>
    </source>
</evidence>
<proteinExistence type="predicted"/>
<sequence>MVSFIVILTAYYIVGVIIFVRDVMSLDDDDPALKILNQTLDKESDRSVLWTAVKLATFIVFVHIPMWIIRL</sequence>
<evidence type="ECO:0000313" key="3">
    <source>
        <dbReference type="Proteomes" id="UP000827787"/>
    </source>
</evidence>
<evidence type="ECO:0000256" key="1">
    <source>
        <dbReference type="SAM" id="Phobius"/>
    </source>
</evidence>
<keyword evidence="1" id="KW-0472">Membrane</keyword>
<dbReference type="Proteomes" id="UP000827787">
    <property type="component" value="Segment"/>
</dbReference>
<keyword evidence="3" id="KW-1185">Reference proteome</keyword>
<protein>
    <submittedName>
        <fullName evidence="2">Uncharacterized protein</fullName>
    </submittedName>
</protein>
<organism evidence="2 3">
    <name type="scientific">Erwinia phage pEa_SNUABM_3</name>
    <dbReference type="NCBI Taxonomy" id="2869552"/>
    <lineage>
        <taxon>Viruses</taxon>
        <taxon>Duplodnaviria</taxon>
        <taxon>Heunggongvirae</taxon>
        <taxon>Uroviricota</taxon>
        <taxon>Caudoviricetes</taxon>
        <taxon>Alexandravirus</taxon>
        <taxon>Alexandravirus SNUABM3</taxon>
    </lineage>
</organism>
<keyword evidence="1" id="KW-1133">Transmembrane helix</keyword>
<accession>A0AAE8BYP2</accession>
<feature type="transmembrane region" description="Helical" evidence="1">
    <location>
        <begin position="47"/>
        <end position="69"/>
    </location>
</feature>
<keyword evidence="1" id="KW-0812">Transmembrane</keyword>
<name>A0AAE8BYP2_9CAUD</name>
<gene>
    <name evidence="2" type="ORF">pEaSNUABM3_00302</name>
</gene>
<feature type="transmembrane region" description="Helical" evidence="1">
    <location>
        <begin position="6"/>
        <end position="26"/>
    </location>
</feature>
<reference evidence="2 3" key="1">
    <citation type="submission" date="2021-06" db="EMBL/GenBank/DDBJ databases">
        <title>Complete genome sequence of Erwinia phage pEa_SNUABM_03.</title>
        <authorList>
            <person name="Kim S.G."/>
            <person name="Park S.C."/>
        </authorList>
    </citation>
    <scope>NUCLEOTIDE SEQUENCE [LARGE SCALE GENOMIC DNA]</scope>
</reference>
<dbReference type="EMBL" id="MZ443770">
    <property type="protein sequence ID" value="QZE56499.1"/>
    <property type="molecule type" value="Genomic_DNA"/>
</dbReference>